<organism evidence="1 2">
    <name type="scientific">Canavalia gladiata</name>
    <name type="common">Sword bean</name>
    <name type="synonym">Dolichos gladiatus</name>
    <dbReference type="NCBI Taxonomy" id="3824"/>
    <lineage>
        <taxon>Eukaryota</taxon>
        <taxon>Viridiplantae</taxon>
        <taxon>Streptophyta</taxon>
        <taxon>Embryophyta</taxon>
        <taxon>Tracheophyta</taxon>
        <taxon>Spermatophyta</taxon>
        <taxon>Magnoliopsida</taxon>
        <taxon>eudicotyledons</taxon>
        <taxon>Gunneridae</taxon>
        <taxon>Pentapetalae</taxon>
        <taxon>rosids</taxon>
        <taxon>fabids</taxon>
        <taxon>Fabales</taxon>
        <taxon>Fabaceae</taxon>
        <taxon>Papilionoideae</taxon>
        <taxon>50 kb inversion clade</taxon>
        <taxon>NPAAA clade</taxon>
        <taxon>indigoferoid/millettioid clade</taxon>
        <taxon>Phaseoleae</taxon>
        <taxon>Canavalia</taxon>
    </lineage>
</organism>
<comment type="caution">
    <text evidence="1">The sequence shown here is derived from an EMBL/GenBank/DDBJ whole genome shotgun (WGS) entry which is preliminary data.</text>
</comment>
<sequence>MQSRRRVRSRLEMAHALFPEMEGDVDGNNSFQTSWMMRELRRRFMEVSGVASSQGSVPGDSRRRKK</sequence>
<evidence type="ECO:0000313" key="2">
    <source>
        <dbReference type="Proteomes" id="UP001367508"/>
    </source>
</evidence>
<name>A0AAN9N0J3_CANGL</name>
<evidence type="ECO:0000313" key="1">
    <source>
        <dbReference type="EMBL" id="KAK7361732.1"/>
    </source>
</evidence>
<dbReference type="Proteomes" id="UP001367508">
    <property type="component" value="Unassembled WGS sequence"/>
</dbReference>
<gene>
    <name evidence="1" type="ORF">VNO77_03811</name>
</gene>
<dbReference type="AlphaFoldDB" id="A0AAN9N0J3"/>
<proteinExistence type="predicted"/>
<keyword evidence="2" id="KW-1185">Reference proteome</keyword>
<reference evidence="1 2" key="1">
    <citation type="submission" date="2024-01" db="EMBL/GenBank/DDBJ databases">
        <title>The genomes of 5 underutilized Papilionoideae crops provide insights into root nodulation and disease resistanc.</title>
        <authorList>
            <person name="Jiang F."/>
        </authorList>
    </citation>
    <scope>NUCLEOTIDE SEQUENCE [LARGE SCALE GENOMIC DNA]</scope>
    <source>
        <strain evidence="1">LVBAO_FW01</strain>
        <tissue evidence="1">Leaves</tissue>
    </source>
</reference>
<protein>
    <submittedName>
        <fullName evidence="1">Uncharacterized protein</fullName>
    </submittedName>
</protein>
<dbReference type="EMBL" id="JAYMYQ010000001">
    <property type="protein sequence ID" value="KAK7361732.1"/>
    <property type="molecule type" value="Genomic_DNA"/>
</dbReference>
<accession>A0AAN9N0J3</accession>